<keyword evidence="3" id="KW-0819">tRNA processing</keyword>
<dbReference type="GO" id="GO:0005634">
    <property type="term" value="C:nucleus"/>
    <property type="evidence" value="ECO:0007669"/>
    <property type="project" value="UniProtKB-SubCell"/>
</dbReference>
<feature type="compositionally biased region" description="Acidic residues" evidence="4">
    <location>
        <begin position="284"/>
        <end position="294"/>
    </location>
</feature>
<name>A0ABD1EAA5_HYPHA</name>
<evidence type="ECO:0000256" key="3">
    <source>
        <dbReference type="ARBA" id="ARBA00022694"/>
    </source>
</evidence>
<dbReference type="Gene3D" id="3.20.20.140">
    <property type="entry name" value="Metal-dependent hydrolases"/>
    <property type="match status" value="1"/>
</dbReference>
<dbReference type="PANTHER" id="PTHR13031">
    <property type="entry name" value="RIBONUCLEASE P SUBUNIT P30"/>
    <property type="match status" value="1"/>
</dbReference>
<comment type="caution">
    <text evidence="5">The sequence shown here is derived from an EMBL/GenBank/DDBJ whole genome shotgun (WGS) entry which is preliminary data.</text>
</comment>
<protein>
    <submittedName>
        <fullName evidence="5">Uncharacterized protein</fullName>
    </submittedName>
</protein>
<dbReference type="InterPro" id="IPR016195">
    <property type="entry name" value="Pol/histidinol_Pase-like"/>
</dbReference>
<accession>A0ABD1EAA5</accession>
<dbReference type="SUPFAM" id="SSF89550">
    <property type="entry name" value="PHP domain-like"/>
    <property type="match status" value="1"/>
</dbReference>
<evidence type="ECO:0000313" key="5">
    <source>
        <dbReference type="EMBL" id="KAL1491488.1"/>
    </source>
</evidence>
<dbReference type="Pfam" id="PF01876">
    <property type="entry name" value="RNase_P_p30"/>
    <property type="match status" value="1"/>
</dbReference>
<reference evidence="5 6" key="1">
    <citation type="submission" date="2024-05" db="EMBL/GenBank/DDBJ databases">
        <title>Genetic variation in Jamaican populations of the coffee berry borer (Hypothenemus hampei).</title>
        <authorList>
            <person name="Errbii M."/>
            <person name="Myrie A."/>
        </authorList>
    </citation>
    <scope>NUCLEOTIDE SEQUENCE [LARGE SCALE GENOMIC DNA]</scope>
    <source>
        <strain evidence="5">JA-Hopewell-2020-01-JO</strain>
        <tissue evidence="5">Whole body</tissue>
    </source>
</reference>
<evidence type="ECO:0000256" key="2">
    <source>
        <dbReference type="ARBA" id="ARBA00007331"/>
    </source>
</evidence>
<feature type="region of interest" description="Disordered" evidence="4">
    <location>
        <begin position="282"/>
        <end position="302"/>
    </location>
</feature>
<dbReference type="InterPro" id="IPR002738">
    <property type="entry name" value="RNase_P_p30"/>
</dbReference>
<dbReference type="PANTHER" id="PTHR13031:SF0">
    <property type="entry name" value="RIBONUCLEASE P PROTEIN SUBUNIT P30"/>
    <property type="match status" value="1"/>
</dbReference>
<comment type="similarity">
    <text evidence="2">Belongs to the eukaryotic/archaeal RNase P protein component 3 family.</text>
</comment>
<dbReference type="Proteomes" id="UP001566132">
    <property type="component" value="Unassembled WGS sequence"/>
</dbReference>
<organism evidence="5 6">
    <name type="scientific">Hypothenemus hampei</name>
    <name type="common">Coffee berry borer</name>
    <dbReference type="NCBI Taxonomy" id="57062"/>
    <lineage>
        <taxon>Eukaryota</taxon>
        <taxon>Metazoa</taxon>
        <taxon>Ecdysozoa</taxon>
        <taxon>Arthropoda</taxon>
        <taxon>Hexapoda</taxon>
        <taxon>Insecta</taxon>
        <taxon>Pterygota</taxon>
        <taxon>Neoptera</taxon>
        <taxon>Endopterygota</taxon>
        <taxon>Coleoptera</taxon>
        <taxon>Polyphaga</taxon>
        <taxon>Cucujiformia</taxon>
        <taxon>Curculionidae</taxon>
        <taxon>Scolytinae</taxon>
        <taxon>Hypothenemus</taxon>
    </lineage>
</organism>
<gene>
    <name evidence="5" type="ORF">ABEB36_012079</name>
</gene>
<dbReference type="GO" id="GO:0008033">
    <property type="term" value="P:tRNA processing"/>
    <property type="evidence" value="ECO:0007669"/>
    <property type="project" value="UniProtKB-KW"/>
</dbReference>
<sequence length="302" mass="34365">MIKSTQVGFYDLNLPESCLEPGPTTSPKTTLEFLFNLGYRTIAINQQIDTNNTNVQPNRKKKKGEPRDLQVDCVPVPFNIQELERIATELNVQNATFLTRLTIIFSNQDMLQKYLKSNNFKKYDIVAVIPTTMAALQYVCSNLEVDILSFIPEENGILRLNRKMYGQLVDKGFHFELTYSPAIQDSAKRKMLIRLSHMYHTHGKSKNIIFSSGATHQMLIRGPYDVISLGFLFGLNELQCKNSVLHCPRNVLLNALKRRHGKALMLVENIQSMEIKDAIAVDSDSNEEGMETDEPLVKKPKQ</sequence>
<evidence type="ECO:0000256" key="4">
    <source>
        <dbReference type="SAM" id="MobiDB-lite"/>
    </source>
</evidence>
<evidence type="ECO:0000256" key="1">
    <source>
        <dbReference type="ARBA" id="ARBA00004123"/>
    </source>
</evidence>
<proteinExistence type="inferred from homology"/>
<evidence type="ECO:0000313" key="6">
    <source>
        <dbReference type="Proteomes" id="UP001566132"/>
    </source>
</evidence>
<dbReference type="AlphaFoldDB" id="A0ABD1EAA5"/>
<comment type="subcellular location">
    <subcellularLocation>
        <location evidence="1">Nucleus</location>
    </subcellularLocation>
</comment>
<dbReference type="EMBL" id="JBDJPC010000009">
    <property type="protein sequence ID" value="KAL1491488.1"/>
    <property type="molecule type" value="Genomic_DNA"/>
</dbReference>
<keyword evidence="6" id="KW-1185">Reference proteome</keyword>